<accession>A0A485MDE0</accession>
<sequence>WEAAPSSVLREIQQIPLLEAAPPPPPPSLTPSCPGGRGPGPGGRRVARGARRRGRAASPRARTELQRDGARTEAPRPAEGAAAPRRRGCGLRGAGPGGGARAPACASRGGREGVRASAAPRRPPARARSPPRGLSPPTAPRERGARVARRAPSLGLRRRPPRRPSLSGRRGRRSGGRGGARPGALSTGPGGLGAAGAGRGAAAAAWAVPARGECGGAEPALPAGVGGRRGDGAGERAAGAGASLAAPPPPASPGKFVGVPASGISVAGQRSTRPSVNRELELEEEEEEEDAEEARPHPVRDASLVEGSGGFWDIFLGPFPPRFPHLDRQLRQIVTNGSKTRFLEVRKEETGGTGALRGKTDSDWSQRKGKRTHFREGVRRRTQWDIRPWLDS</sequence>
<evidence type="ECO:0000256" key="1">
    <source>
        <dbReference type="SAM" id="MobiDB-lite"/>
    </source>
</evidence>
<feature type="region of interest" description="Disordered" evidence="1">
    <location>
        <begin position="348"/>
        <end position="377"/>
    </location>
</feature>
<feature type="compositionally biased region" description="Acidic residues" evidence="1">
    <location>
        <begin position="281"/>
        <end position="292"/>
    </location>
</feature>
<keyword evidence="3" id="KW-1185">Reference proteome</keyword>
<proteinExistence type="predicted"/>
<feature type="compositionally biased region" description="Basic and acidic residues" evidence="1">
    <location>
        <begin position="61"/>
        <end position="76"/>
    </location>
</feature>
<organism evidence="2 3">
    <name type="scientific">Lynx pardinus</name>
    <name type="common">Iberian lynx</name>
    <name type="synonym">Felis pardina</name>
    <dbReference type="NCBI Taxonomy" id="191816"/>
    <lineage>
        <taxon>Eukaryota</taxon>
        <taxon>Metazoa</taxon>
        <taxon>Chordata</taxon>
        <taxon>Craniata</taxon>
        <taxon>Vertebrata</taxon>
        <taxon>Euteleostomi</taxon>
        <taxon>Mammalia</taxon>
        <taxon>Eutheria</taxon>
        <taxon>Laurasiatheria</taxon>
        <taxon>Carnivora</taxon>
        <taxon>Feliformia</taxon>
        <taxon>Felidae</taxon>
        <taxon>Felinae</taxon>
        <taxon>Lynx</taxon>
    </lineage>
</organism>
<reference evidence="2 3" key="1">
    <citation type="submission" date="2019-01" db="EMBL/GenBank/DDBJ databases">
        <authorList>
            <person name="Alioto T."/>
            <person name="Alioto T."/>
        </authorList>
    </citation>
    <scope>NUCLEOTIDE SEQUENCE [LARGE SCALE GENOMIC DNA]</scope>
</reference>
<feature type="compositionally biased region" description="Gly residues" evidence="1">
    <location>
        <begin position="90"/>
        <end position="100"/>
    </location>
</feature>
<dbReference type="EMBL" id="CAAGRJ010000336">
    <property type="protein sequence ID" value="VFV17863.1"/>
    <property type="molecule type" value="Genomic_DNA"/>
</dbReference>
<protein>
    <submittedName>
        <fullName evidence="2">Major ampullate spidroin 2</fullName>
    </submittedName>
</protein>
<feature type="compositionally biased region" description="Gly residues" evidence="1">
    <location>
        <begin position="188"/>
        <end position="199"/>
    </location>
</feature>
<evidence type="ECO:0000313" key="2">
    <source>
        <dbReference type="EMBL" id="VFV17863.1"/>
    </source>
</evidence>
<feature type="non-terminal residue" evidence="2">
    <location>
        <position position="392"/>
    </location>
</feature>
<dbReference type="AlphaFoldDB" id="A0A485MDE0"/>
<feature type="compositionally biased region" description="Basic residues" evidence="1">
    <location>
        <begin position="45"/>
        <end position="55"/>
    </location>
</feature>
<feature type="non-terminal residue" evidence="2">
    <location>
        <position position="1"/>
    </location>
</feature>
<name>A0A485MDE0_LYNPA</name>
<feature type="compositionally biased region" description="Low complexity" evidence="1">
    <location>
        <begin position="235"/>
        <end position="245"/>
    </location>
</feature>
<feature type="compositionally biased region" description="Low complexity" evidence="1">
    <location>
        <begin position="200"/>
        <end position="212"/>
    </location>
</feature>
<feature type="compositionally biased region" description="Low complexity" evidence="1">
    <location>
        <begin position="115"/>
        <end position="132"/>
    </location>
</feature>
<feature type="region of interest" description="Disordered" evidence="1">
    <location>
        <begin position="1"/>
        <end position="302"/>
    </location>
</feature>
<gene>
    <name evidence="2" type="ORF">LYPA_23C007888</name>
</gene>
<dbReference type="Proteomes" id="UP000386466">
    <property type="component" value="Unassembled WGS sequence"/>
</dbReference>
<evidence type="ECO:0000313" key="3">
    <source>
        <dbReference type="Proteomes" id="UP000386466"/>
    </source>
</evidence>